<dbReference type="Gene3D" id="1.10.260.40">
    <property type="entry name" value="lambda repressor-like DNA-binding domains"/>
    <property type="match status" value="1"/>
</dbReference>
<dbReference type="GO" id="GO:0003677">
    <property type="term" value="F:DNA binding"/>
    <property type="evidence" value="ECO:0007669"/>
    <property type="project" value="InterPro"/>
</dbReference>
<name>A0A0L6TWF8_9FIRM</name>
<organism evidence="2 3">
    <name type="scientific">Acetobacterium bakii</name>
    <dbReference type="NCBI Taxonomy" id="52689"/>
    <lineage>
        <taxon>Bacteria</taxon>
        <taxon>Bacillati</taxon>
        <taxon>Bacillota</taxon>
        <taxon>Clostridia</taxon>
        <taxon>Eubacteriales</taxon>
        <taxon>Eubacteriaceae</taxon>
        <taxon>Acetobacterium</taxon>
    </lineage>
</organism>
<dbReference type="Proteomes" id="UP000036873">
    <property type="component" value="Unassembled WGS sequence"/>
</dbReference>
<dbReference type="Pfam" id="PF01381">
    <property type="entry name" value="HTH_3"/>
    <property type="match status" value="1"/>
</dbReference>
<dbReference type="STRING" id="52689.AKG39_17860"/>
<evidence type="ECO:0000313" key="2">
    <source>
        <dbReference type="EMBL" id="KNZ40392.1"/>
    </source>
</evidence>
<dbReference type="SMART" id="SM00530">
    <property type="entry name" value="HTH_XRE"/>
    <property type="match status" value="1"/>
</dbReference>
<dbReference type="AlphaFoldDB" id="A0A0L6TWF8"/>
<sequence length="65" mass="7329">MNRKKIGELLLALRGTKTQREVATALGISDAAVRQYESGNRVPKDEIKIVIAEYYGKTVQDIFFD</sequence>
<dbReference type="OrthoDB" id="9811208at2"/>
<dbReference type="InterPro" id="IPR001387">
    <property type="entry name" value="Cro/C1-type_HTH"/>
</dbReference>
<evidence type="ECO:0000313" key="3">
    <source>
        <dbReference type="Proteomes" id="UP000036873"/>
    </source>
</evidence>
<dbReference type="InterPro" id="IPR010982">
    <property type="entry name" value="Lambda_DNA-bd_dom_sf"/>
</dbReference>
<reference evidence="3" key="1">
    <citation type="submission" date="2015-07" db="EMBL/GenBank/DDBJ databases">
        <title>Draft genome sequence of Acetobacterium bakii DSM 8293, a potential psychrophilic chemical producer through syngas fermentation.</title>
        <authorList>
            <person name="Song Y."/>
            <person name="Hwang S."/>
            <person name="Cho B.-K."/>
        </authorList>
    </citation>
    <scope>NUCLEOTIDE SEQUENCE [LARGE SCALE GENOMIC DNA]</scope>
    <source>
        <strain evidence="3">DSM 8239</strain>
    </source>
</reference>
<gene>
    <name evidence="2" type="ORF">AKG39_17860</name>
</gene>
<proteinExistence type="predicted"/>
<accession>A0A0L6TWF8</accession>
<comment type="caution">
    <text evidence="2">The sequence shown here is derived from an EMBL/GenBank/DDBJ whole genome shotgun (WGS) entry which is preliminary data.</text>
</comment>
<dbReference type="RefSeq" id="WP_050741761.1">
    <property type="nucleotide sequence ID" value="NZ_LGYO01000063.1"/>
</dbReference>
<protein>
    <submittedName>
        <fullName evidence="2">XRE family transcriptional regulator</fullName>
    </submittedName>
</protein>
<keyword evidence="3" id="KW-1185">Reference proteome</keyword>
<dbReference type="PROSITE" id="PS50943">
    <property type="entry name" value="HTH_CROC1"/>
    <property type="match status" value="1"/>
</dbReference>
<dbReference type="CDD" id="cd00093">
    <property type="entry name" value="HTH_XRE"/>
    <property type="match status" value="1"/>
</dbReference>
<evidence type="ECO:0000259" key="1">
    <source>
        <dbReference type="PROSITE" id="PS50943"/>
    </source>
</evidence>
<dbReference type="SUPFAM" id="SSF47413">
    <property type="entry name" value="lambda repressor-like DNA-binding domains"/>
    <property type="match status" value="1"/>
</dbReference>
<feature type="domain" description="HTH cro/C1-type" evidence="1">
    <location>
        <begin position="18"/>
        <end position="62"/>
    </location>
</feature>
<dbReference type="EMBL" id="LGYO01000063">
    <property type="protein sequence ID" value="KNZ40392.1"/>
    <property type="molecule type" value="Genomic_DNA"/>
</dbReference>